<evidence type="ECO:0000313" key="5">
    <source>
        <dbReference type="Proteomes" id="UP000595564"/>
    </source>
</evidence>
<accession>A0A7R6PSJ0</accession>
<dbReference type="InterPro" id="IPR014729">
    <property type="entry name" value="Rossmann-like_a/b/a_fold"/>
</dbReference>
<organism evidence="4 5">
    <name type="scientific">Thermotomaculum hydrothermale</name>
    <dbReference type="NCBI Taxonomy" id="981385"/>
    <lineage>
        <taxon>Bacteria</taxon>
        <taxon>Pseudomonadati</taxon>
        <taxon>Acidobacteriota</taxon>
        <taxon>Holophagae</taxon>
        <taxon>Thermotomaculales</taxon>
        <taxon>Thermotomaculaceae</taxon>
        <taxon>Thermotomaculum</taxon>
    </lineage>
</organism>
<dbReference type="EC" id="2.7.7.70" evidence="4"/>
<dbReference type="Pfam" id="PF01467">
    <property type="entry name" value="CTP_transf_like"/>
    <property type="match status" value="1"/>
</dbReference>
<dbReference type="SUPFAM" id="SSF52374">
    <property type="entry name" value="Nucleotidylyl transferase"/>
    <property type="match status" value="1"/>
</dbReference>
<dbReference type="Gene3D" id="3.40.50.620">
    <property type="entry name" value="HUPs"/>
    <property type="match status" value="1"/>
</dbReference>
<gene>
    <name evidence="4" type="ORF">TTHT_2099</name>
</gene>
<keyword evidence="2 4" id="KW-0548">Nucleotidyltransferase</keyword>
<evidence type="ECO:0000256" key="1">
    <source>
        <dbReference type="ARBA" id="ARBA00022679"/>
    </source>
</evidence>
<evidence type="ECO:0000256" key="2">
    <source>
        <dbReference type="ARBA" id="ARBA00022695"/>
    </source>
</evidence>
<dbReference type="PANTHER" id="PTHR43793">
    <property type="entry name" value="FAD SYNTHASE"/>
    <property type="match status" value="1"/>
</dbReference>
<keyword evidence="1 4" id="KW-0808">Transferase</keyword>
<dbReference type="PANTHER" id="PTHR43793:SF2">
    <property type="entry name" value="BIFUNCTIONAL PROTEIN HLDE"/>
    <property type="match status" value="1"/>
</dbReference>
<reference evidence="4 5" key="1">
    <citation type="journal article" date="2012" name="Extremophiles">
        <title>Thermotomaculum hydrothermale gen. nov., sp. nov., a novel heterotrophic thermophile within the phylum Acidobacteria from a deep-sea hydrothermal vent chimney in the Southern Okinawa Trough.</title>
        <authorList>
            <person name="Izumi H."/>
            <person name="Nunoura T."/>
            <person name="Miyazaki M."/>
            <person name="Mino S."/>
            <person name="Toki T."/>
            <person name="Takai K."/>
            <person name="Sako Y."/>
            <person name="Sawabe T."/>
            <person name="Nakagawa S."/>
        </authorList>
    </citation>
    <scope>NUCLEOTIDE SEQUENCE [LARGE SCALE GENOMIC DNA]</scope>
    <source>
        <strain evidence="4 5">AC55</strain>
    </source>
</reference>
<feature type="domain" description="Cytidyltransferase-like" evidence="3">
    <location>
        <begin position="27"/>
        <end position="149"/>
    </location>
</feature>
<dbReference type="InterPro" id="IPR004821">
    <property type="entry name" value="Cyt_trans-like"/>
</dbReference>
<name>A0A7R6PSJ0_9BACT</name>
<evidence type="ECO:0000259" key="3">
    <source>
        <dbReference type="Pfam" id="PF01467"/>
    </source>
</evidence>
<dbReference type="NCBIfam" id="TIGR00125">
    <property type="entry name" value="cyt_tran_rel"/>
    <property type="match status" value="1"/>
</dbReference>
<dbReference type="GO" id="GO:0016779">
    <property type="term" value="F:nucleotidyltransferase activity"/>
    <property type="evidence" value="ECO:0007669"/>
    <property type="project" value="UniProtKB-KW"/>
</dbReference>
<dbReference type="KEGG" id="thyd:TTHT_2099"/>
<protein>
    <submittedName>
        <fullName evidence="4">D-beta-D-heptose 1-phosphate adenosyltransferase</fullName>
        <ecNumber evidence="4">2.7.7.70</ecNumber>
    </submittedName>
</protein>
<sequence length="158" mass="18122">MTKVYPRERLSEIIDKLKEEGKTIGFANGCFDLLHVGHIRYLKDAKSNCDILVVALNTDESVRRLKGEGRPRTPLNERLEIMEAIEFVDYLTFFGEDTVEETLRILKPHIQFKGTDYTVDTVPEKKVMEELGGRVMIVGDPKDHSTTEILERIKNEKG</sequence>
<evidence type="ECO:0000313" key="4">
    <source>
        <dbReference type="EMBL" id="BBB33536.1"/>
    </source>
</evidence>
<dbReference type="Proteomes" id="UP000595564">
    <property type="component" value="Chromosome"/>
</dbReference>
<keyword evidence="5" id="KW-1185">Reference proteome</keyword>
<dbReference type="RefSeq" id="WP_201327847.1">
    <property type="nucleotide sequence ID" value="NZ_AP017470.1"/>
</dbReference>
<dbReference type="EMBL" id="AP017470">
    <property type="protein sequence ID" value="BBB33536.1"/>
    <property type="molecule type" value="Genomic_DNA"/>
</dbReference>
<dbReference type="AlphaFoldDB" id="A0A7R6PSJ0"/>
<dbReference type="InterPro" id="IPR050385">
    <property type="entry name" value="Archaeal_FAD_synthase"/>
</dbReference>
<proteinExistence type="predicted"/>